<evidence type="ECO:0000313" key="2">
    <source>
        <dbReference type="EMBL" id="KAF2802271.1"/>
    </source>
</evidence>
<keyword evidence="3" id="KW-1185">Reference proteome</keyword>
<feature type="region of interest" description="Disordered" evidence="1">
    <location>
        <begin position="253"/>
        <end position="291"/>
    </location>
</feature>
<accession>A0A6A6Y0D4</accession>
<protein>
    <recommendedName>
        <fullName evidence="5">Arrestin-like N-terminal domain-containing protein</fullName>
    </recommendedName>
</protein>
<sequence length="425" mass="46962">MPSFNMKKPTPKLDAPSEVFTADDDGYNTCLSGQISVSLSCPLPSTSPSHINVFLIRIGQLKTITKVVNGLIPRNPLCFLQFKKKSDWRKFAEAEKLVEHSIHAAPTKAHLHSDGSTGGTWNFNLSIPPHLPPTTNIPLAAISYALVAEMTTADGRSIWAGQELRVLRQRVVNPSLRQCSVVTFPQSSVIVDIRFSEPVLGPRVTIPTTVGLNGLKVVTGHVETKREILREIRWEVQETGVLLFGETDGLERVPASNTSRSEYTHTISRGRGKPISRCSSEKPANRRMGSAEVEESFDVFLPKQTDLTNDTDASQTGVPHAHPVLCSGLQPSRESTASLKQWFTVQVQHKVQVRFYVGEDTFDIGTGKLVERQDVQRIYTVTCPIVMQERRAQRFVSSVDYSGEGAISPAYEADWESPPPPYVSS</sequence>
<reference evidence="2 4" key="1">
    <citation type="journal article" date="2020" name="Stud. Mycol.">
        <title>101 Dothideomycetes genomes: a test case for predicting lifestyles and emergence of pathogens.</title>
        <authorList>
            <person name="Haridas S."/>
            <person name="Albert R."/>
            <person name="Binder M."/>
            <person name="Bloem J."/>
            <person name="Labutti K."/>
            <person name="Salamov A."/>
            <person name="Andreopoulos B."/>
            <person name="Baker S."/>
            <person name="Barry K."/>
            <person name="Bills G."/>
            <person name="Bluhm B."/>
            <person name="Cannon C."/>
            <person name="Castanera R."/>
            <person name="Culley D."/>
            <person name="Daum C."/>
            <person name="Ezra D."/>
            <person name="Gonzalez J."/>
            <person name="Henrissat B."/>
            <person name="Kuo A."/>
            <person name="Liang C."/>
            <person name="Lipzen A."/>
            <person name="Lutzoni F."/>
            <person name="Magnuson J."/>
            <person name="Mondo S."/>
            <person name="Nolan M."/>
            <person name="Ohm R."/>
            <person name="Pangilinan J."/>
            <person name="Park H.-J."/>
            <person name="Ramirez L."/>
            <person name="Alfaro M."/>
            <person name="Sun H."/>
            <person name="Tritt A."/>
            <person name="Yoshinaga Y."/>
            <person name="Zwiers L.-H."/>
            <person name="Turgeon B."/>
            <person name="Goodwin S."/>
            <person name="Spatafora J."/>
            <person name="Crous P."/>
            <person name="Grigoriev I."/>
        </authorList>
    </citation>
    <scope>NUCLEOTIDE SEQUENCE</scope>
    <source>
        <strain evidence="2 4">CBS 304.34</strain>
    </source>
</reference>
<evidence type="ECO:0000256" key="1">
    <source>
        <dbReference type="SAM" id="MobiDB-lite"/>
    </source>
</evidence>
<dbReference type="AlphaFoldDB" id="A0A6A6Y0D4"/>
<dbReference type="EMBL" id="MU003724">
    <property type="protein sequence ID" value="KAF2802271.1"/>
    <property type="molecule type" value="Genomic_DNA"/>
</dbReference>
<gene>
    <name evidence="2 4" type="ORF">BDZ99DRAFT_207447</name>
</gene>
<name>A0A6A6Y0D4_9PEZI</name>
<evidence type="ECO:0000313" key="4">
    <source>
        <dbReference type="RefSeq" id="XP_033569235.1"/>
    </source>
</evidence>
<reference evidence="4" key="2">
    <citation type="submission" date="2020-04" db="EMBL/GenBank/DDBJ databases">
        <authorList>
            <consortium name="NCBI Genome Project"/>
        </authorList>
    </citation>
    <scope>NUCLEOTIDE SEQUENCE</scope>
    <source>
        <strain evidence="4">CBS 304.34</strain>
    </source>
</reference>
<evidence type="ECO:0008006" key="5">
    <source>
        <dbReference type="Google" id="ProtNLM"/>
    </source>
</evidence>
<evidence type="ECO:0000313" key="3">
    <source>
        <dbReference type="Proteomes" id="UP000504636"/>
    </source>
</evidence>
<dbReference type="GeneID" id="54454199"/>
<organism evidence="2">
    <name type="scientific">Mytilinidion resinicola</name>
    <dbReference type="NCBI Taxonomy" id="574789"/>
    <lineage>
        <taxon>Eukaryota</taxon>
        <taxon>Fungi</taxon>
        <taxon>Dikarya</taxon>
        <taxon>Ascomycota</taxon>
        <taxon>Pezizomycotina</taxon>
        <taxon>Dothideomycetes</taxon>
        <taxon>Pleosporomycetidae</taxon>
        <taxon>Mytilinidiales</taxon>
        <taxon>Mytilinidiaceae</taxon>
        <taxon>Mytilinidion</taxon>
    </lineage>
</organism>
<dbReference type="OrthoDB" id="3922101at2759"/>
<proteinExistence type="predicted"/>
<dbReference type="Proteomes" id="UP000504636">
    <property type="component" value="Unplaced"/>
</dbReference>
<dbReference type="RefSeq" id="XP_033569235.1">
    <property type="nucleotide sequence ID" value="XM_033713306.1"/>
</dbReference>
<reference evidence="4" key="3">
    <citation type="submission" date="2025-04" db="UniProtKB">
        <authorList>
            <consortium name="RefSeq"/>
        </authorList>
    </citation>
    <scope>IDENTIFICATION</scope>
    <source>
        <strain evidence="4">CBS 304.34</strain>
    </source>
</reference>
<feature type="compositionally biased region" description="Polar residues" evidence="1">
    <location>
        <begin position="255"/>
        <end position="267"/>
    </location>
</feature>